<reference evidence="15" key="1">
    <citation type="submission" date="2019-08" db="EMBL/GenBank/DDBJ databases">
        <title>The genome of the North American firefly Photinus pyralis.</title>
        <authorList>
            <consortium name="Photinus pyralis genome working group"/>
            <person name="Fallon T.R."/>
            <person name="Sander Lower S.E."/>
            <person name="Weng J.-K."/>
        </authorList>
    </citation>
    <scope>NUCLEOTIDE SEQUENCE</scope>
    <source>
        <strain evidence="15">TRF0915ILg1</strain>
        <tissue evidence="15">Whole body</tissue>
    </source>
</reference>
<evidence type="ECO:0000313" key="16">
    <source>
        <dbReference type="Proteomes" id="UP000801492"/>
    </source>
</evidence>
<evidence type="ECO:0000259" key="14">
    <source>
        <dbReference type="PROSITE" id="PS50853"/>
    </source>
</evidence>
<dbReference type="CDD" id="cd00063">
    <property type="entry name" value="FN3"/>
    <property type="match status" value="6"/>
</dbReference>
<dbReference type="FunFam" id="2.60.40.10:FF:000551">
    <property type="entry name" value="Protogenin A"/>
    <property type="match status" value="1"/>
</dbReference>
<dbReference type="InterPro" id="IPR007110">
    <property type="entry name" value="Ig-like_dom"/>
</dbReference>
<evidence type="ECO:0000256" key="9">
    <source>
        <dbReference type="ARBA" id="ARBA00023180"/>
    </source>
</evidence>
<dbReference type="SMART" id="SM00409">
    <property type="entry name" value="IG"/>
    <property type="match status" value="4"/>
</dbReference>
<evidence type="ECO:0000256" key="3">
    <source>
        <dbReference type="ARBA" id="ARBA00022692"/>
    </source>
</evidence>
<dbReference type="SUPFAM" id="SSF48726">
    <property type="entry name" value="Immunoglobulin"/>
    <property type="match status" value="3"/>
</dbReference>
<evidence type="ECO:0000259" key="13">
    <source>
        <dbReference type="PROSITE" id="PS50835"/>
    </source>
</evidence>
<evidence type="ECO:0000256" key="7">
    <source>
        <dbReference type="ARBA" id="ARBA00023136"/>
    </source>
</evidence>
<evidence type="ECO:0000256" key="4">
    <source>
        <dbReference type="ARBA" id="ARBA00022729"/>
    </source>
</evidence>
<evidence type="ECO:0008006" key="17">
    <source>
        <dbReference type="Google" id="ProtNLM"/>
    </source>
</evidence>
<evidence type="ECO:0000256" key="2">
    <source>
        <dbReference type="ARBA" id="ARBA00009588"/>
    </source>
</evidence>
<comment type="caution">
    <text evidence="15">The sequence shown here is derived from an EMBL/GenBank/DDBJ whole genome shotgun (WGS) entry which is preliminary data.</text>
</comment>
<evidence type="ECO:0000256" key="6">
    <source>
        <dbReference type="ARBA" id="ARBA00022989"/>
    </source>
</evidence>
<proteinExistence type="inferred from homology"/>
<feature type="compositionally biased region" description="Basic and acidic residues" evidence="11">
    <location>
        <begin position="432"/>
        <end position="445"/>
    </location>
</feature>
<keyword evidence="10" id="KW-0393">Immunoglobulin domain</keyword>
<feature type="domain" description="Fibronectin type-III" evidence="14">
    <location>
        <begin position="735"/>
        <end position="828"/>
    </location>
</feature>
<keyword evidence="9" id="KW-0325">Glycoprotein</keyword>
<dbReference type="InterPro" id="IPR010560">
    <property type="entry name" value="Neogenin_C"/>
</dbReference>
<dbReference type="InterPro" id="IPR003961">
    <property type="entry name" value="FN3_dom"/>
</dbReference>
<dbReference type="GO" id="GO:0009653">
    <property type="term" value="P:anatomical structure morphogenesis"/>
    <property type="evidence" value="ECO:0007669"/>
    <property type="project" value="UniProtKB-ARBA"/>
</dbReference>
<feature type="domain" description="Ig-like" evidence="13">
    <location>
        <begin position="318"/>
        <end position="403"/>
    </location>
</feature>
<dbReference type="GO" id="GO:0030154">
    <property type="term" value="P:cell differentiation"/>
    <property type="evidence" value="ECO:0007669"/>
    <property type="project" value="UniProtKB-ARBA"/>
</dbReference>
<feature type="domain" description="Fibronectin type-III" evidence="14">
    <location>
        <begin position="1036"/>
        <end position="1133"/>
    </location>
</feature>
<feature type="region of interest" description="Disordered" evidence="11">
    <location>
        <begin position="410"/>
        <end position="452"/>
    </location>
</feature>
<feature type="compositionally biased region" description="Polar residues" evidence="11">
    <location>
        <begin position="1406"/>
        <end position="1442"/>
    </location>
</feature>
<dbReference type="InterPro" id="IPR050964">
    <property type="entry name" value="Striated_Muscle_Regulatory"/>
</dbReference>
<keyword evidence="6 12" id="KW-1133">Transmembrane helix</keyword>
<dbReference type="PANTHER" id="PTHR13817:SF173">
    <property type="entry name" value="FRAZZLED"/>
    <property type="match status" value="1"/>
</dbReference>
<dbReference type="InterPro" id="IPR036179">
    <property type="entry name" value="Ig-like_dom_sf"/>
</dbReference>
<feature type="region of interest" description="Disordered" evidence="11">
    <location>
        <begin position="1186"/>
        <end position="1205"/>
    </location>
</feature>
<dbReference type="InterPro" id="IPR003598">
    <property type="entry name" value="Ig_sub2"/>
</dbReference>
<evidence type="ECO:0000256" key="12">
    <source>
        <dbReference type="SAM" id="Phobius"/>
    </source>
</evidence>
<dbReference type="OrthoDB" id="114660at2759"/>
<keyword evidence="3 12" id="KW-0812">Transmembrane</keyword>
<feature type="domain" description="Fibronectin type-III" evidence="14">
    <location>
        <begin position="541"/>
        <end position="634"/>
    </location>
</feature>
<dbReference type="SUPFAM" id="SSF49265">
    <property type="entry name" value="Fibronectin type III"/>
    <property type="match status" value="4"/>
</dbReference>
<feature type="compositionally biased region" description="Low complexity" evidence="11">
    <location>
        <begin position="1278"/>
        <end position="1290"/>
    </location>
</feature>
<dbReference type="PROSITE" id="PS50853">
    <property type="entry name" value="FN3"/>
    <property type="match status" value="6"/>
</dbReference>
<dbReference type="Pfam" id="PF00041">
    <property type="entry name" value="fn3"/>
    <property type="match status" value="6"/>
</dbReference>
<dbReference type="InterPro" id="IPR003599">
    <property type="entry name" value="Ig_sub"/>
</dbReference>
<sequence length="1488" mass="164674">MLPFHANTYLRDSPKTRCHVLEFVVEPSDTVVEAGRSAVLDCVVKAAPEYPASVQTIQWLDQDRQPLTFIADPYRSQLTNGSLYISSVIEEQGLTGNYQCMASLPNLGSIVSRTAQLGLASLSGFLLEPRDLTVYLGQKAHFACHVQASPPPRIRWFKDERPIQFDELRMTVLPSGALEIDEVRDSDQGFYRCNVSGLNSYRLSNKANLIIHEDQEQAASLSAPSFIAFPRNEIVIEGQSVTLDCAANGNPMPAIKWLKDGYSIDMADLDSRFSWVGSTTSLHIKNIQESDAGTYQCRAENREDSLDAHAILQVQVPPRFLKKPEDKVDIVNKDVELECSVYGKPEPKVQWLKNGEIINPNEYYQLVNGYNLKILGLMTSDSGLFQCVAFNPAGNIQASASLKVLSLEQKPKVNNTQKPSRRKKVSNTLARPHRDEESKPFDKTQSRTLFSHLKPEKTAKLGDVDFGHRAPPKQITLNVDNNARGGYDPHSIFTSLRSSETNDNNNNNLGDTLSAYTESSSYSKPIVEENDGEAAEGLPGPPQDLKAAIVKARFVTLSWQAPAFTNGEIITYSVYYRQEGSERERIQNTSRSHLEDINIGGLQPGRVYFFRVVAHNALGAGPSSKSLKVITQSEEHVPSAPLELNAYATSSKSIHVNWKPPENSNGEIQRYNIYYMEASSSTEHHLETKNLECDLLNLSVFTEYYIWVVAVNHNGPGTATEEKLVRTFSAAPSQPPYNVTLEPASSTSIIVRWEPPPPEGQNGVITGYKLRYRKQGKKGDTITTAGNLRIYPLNNLERGSTYQVKLWATNVNGTGPPTEWHEVETYENDLDETKVPERPSPLKVRPSSDKIYVMWSPPQDQSIKIRNYVIGWGKGVPDNYTEALDEKQRNFIIHGVEPNSEYVISLYAHNDVGAGEPVYAYVRTREELPPEPISPLIPPMGLKAHVTGSTSVVLYWTDNTLGKTQDVRDNRYYIVKCSDEKSRNRFLNVSRLYAEFTDLKPNTLYEFTVKLVKGRRESPWSMVVQNTTWATAPNTAPRDLHVVPVENNANVAELRWQPPKMQNSYITGYIILYTTNTSITDREWTPQGVKGDKHSYVIHNLEPSTTYFFKIQARNNKGNGPFSQVVSFRTGANMGVAVTDTRQSKDGQGTFSGKTLLYLIIAGCVLAIITIAVVIAVLCCRRRDASSSPQSAKKGYQKGSQHIKPPDLWIHHDQMELKQLEKSHSTNDGASSSGAMTLPRSVGANEYDSHESHHSNSLDKRTYVPNYMAIASAPPINTSLSQTSSESTPSSRPPYPRTQYTISSRAHVTLDPNAMAVNPQTESPYVSHASHSGYDTGSSSGGYASHQPPAVAHLPPSGNYAPGMSVLAESQGGKRIQGQGHPLKSFSVPAPPPISAPGTPQPKHIVSSQPQVTVRPTSSPYKKAPLSTNSSMGTPPSRISASNPPPHTVEEVQPLQPSHSTEELNQEMANLEGLMLTLNAITANEFEC</sequence>
<feature type="domain" description="Fibronectin type-III" evidence="14">
    <location>
        <begin position="938"/>
        <end position="1034"/>
    </location>
</feature>
<feature type="region of interest" description="Disordered" evidence="11">
    <location>
        <begin position="1316"/>
        <end position="1462"/>
    </location>
</feature>
<evidence type="ECO:0000256" key="8">
    <source>
        <dbReference type="ARBA" id="ARBA00023157"/>
    </source>
</evidence>
<feature type="region of interest" description="Disordered" evidence="11">
    <location>
        <begin position="1275"/>
        <end position="1298"/>
    </location>
</feature>
<evidence type="ECO:0000256" key="1">
    <source>
        <dbReference type="ARBA" id="ARBA00004479"/>
    </source>
</evidence>
<keyword evidence="7 12" id="KW-0472">Membrane</keyword>
<dbReference type="Pfam" id="PF07679">
    <property type="entry name" value="I-set"/>
    <property type="match status" value="2"/>
</dbReference>
<comment type="similarity">
    <text evidence="2">Belongs to the immunoglobulin superfamily. DCC family.</text>
</comment>
<feature type="compositionally biased region" description="Low complexity" evidence="11">
    <location>
        <begin position="1329"/>
        <end position="1345"/>
    </location>
</feature>
<dbReference type="SMART" id="SM00060">
    <property type="entry name" value="FN3"/>
    <property type="match status" value="6"/>
</dbReference>
<feature type="compositionally biased region" description="Basic and acidic residues" evidence="11">
    <location>
        <begin position="1247"/>
        <end position="1260"/>
    </location>
</feature>
<dbReference type="Gene3D" id="2.60.40.10">
    <property type="entry name" value="Immunoglobulins"/>
    <property type="match status" value="10"/>
</dbReference>
<dbReference type="FunFam" id="2.60.40.10:FF:000004">
    <property type="entry name" value="DCC isoform 1"/>
    <property type="match status" value="1"/>
</dbReference>
<feature type="domain" description="Ig-like" evidence="13">
    <location>
        <begin position="14"/>
        <end position="103"/>
    </location>
</feature>
<dbReference type="PROSITE" id="PS50835">
    <property type="entry name" value="IG_LIKE"/>
    <property type="match status" value="4"/>
</dbReference>
<evidence type="ECO:0000256" key="5">
    <source>
        <dbReference type="ARBA" id="ARBA00022737"/>
    </source>
</evidence>
<dbReference type="Proteomes" id="UP000801492">
    <property type="component" value="Unassembled WGS sequence"/>
</dbReference>
<evidence type="ECO:0000256" key="10">
    <source>
        <dbReference type="ARBA" id="ARBA00023319"/>
    </source>
</evidence>
<dbReference type="FunFam" id="2.60.40.10:FF:000028">
    <property type="entry name" value="Neuronal cell adhesion molecule"/>
    <property type="match status" value="1"/>
</dbReference>
<feature type="transmembrane region" description="Helical" evidence="12">
    <location>
        <begin position="1156"/>
        <end position="1180"/>
    </location>
</feature>
<name>A0A8K0CF55_IGNLU</name>
<dbReference type="InterPro" id="IPR013098">
    <property type="entry name" value="Ig_I-set"/>
</dbReference>
<evidence type="ECO:0000313" key="15">
    <source>
        <dbReference type="EMBL" id="KAF2884066.1"/>
    </source>
</evidence>
<keyword evidence="8" id="KW-1015">Disulfide bond</keyword>
<dbReference type="GO" id="GO:0016020">
    <property type="term" value="C:membrane"/>
    <property type="evidence" value="ECO:0007669"/>
    <property type="project" value="UniProtKB-SubCell"/>
</dbReference>
<gene>
    <name evidence="15" type="ORF">ILUMI_22113</name>
</gene>
<keyword evidence="16" id="KW-1185">Reference proteome</keyword>
<organism evidence="15 16">
    <name type="scientific">Ignelater luminosus</name>
    <name type="common">Cucubano</name>
    <name type="synonym">Pyrophorus luminosus</name>
    <dbReference type="NCBI Taxonomy" id="2038154"/>
    <lineage>
        <taxon>Eukaryota</taxon>
        <taxon>Metazoa</taxon>
        <taxon>Ecdysozoa</taxon>
        <taxon>Arthropoda</taxon>
        <taxon>Hexapoda</taxon>
        <taxon>Insecta</taxon>
        <taxon>Pterygota</taxon>
        <taxon>Neoptera</taxon>
        <taxon>Endopterygota</taxon>
        <taxon>Coleoptera</taxon>
        <taxon>Polyphaga</taxon>
        <taxon>Elateriformia</taxon>
        <taxon>Elateroidea</taxon>
        <taxon>Elateridae</taxon>
        <taxon>Agrypninae</taxon>
        <taxon>Pyrophorini</taxon>
        <taxon>Ignelater</taxon>
    </lineage>
</organism>
<evidence type="ECO:0000256" key="11">
    <source>
        <dbReference type="SAM" id="MobiDB-lite"/>
    </source>
</evidence>
<feature type="domain" description="Fibronectin type-III" evidence="14">
    <location>
        <begin position="640"/>
        <end position="730"/>
    </location>
</feature>
<dbReference type="Pfam" id="PF06583">
    <property type="entry name" value="Neogenin_C"/>
    <property type="match status" value="1"/>
</dbReference>
<feature type="compositionally biased region" description="Polar residues" evidence="11">
    <location>
        <begin position="1226"/>
        <end position="1235"/>
    </location>
</feature>
<dbReference type="EMBL" id="VTPC01090237">
    <property type="protein sequence ID" value="KAF2884066.1"/>
    <property type="molecule type" value="Genomic_DNA"/>
</dbReference>
<feature type="domain" description="Ig-like" evidence="13">
    <location>
        <begin position="105"/>
        <end position="204"/>
    </location>
</feature>
<dbReference type="InterPro" id="IPR036116">
    <property type="entry name" value="FN3_sf"/>
</dbReference>
<dbReference type="GO" id="GO:0007399">
    <property type="term" value="P:nervous system development"/>
    <property type="evidence" value="ECO:0007669"/>
    <property type="project" value="UniProtKB-ARBA"/>
</dbReference>
<dbReference type="Pfam" id="PF13927">
    <property type="entry name" value="Ig_3"/>
    <property type="match status" value="2"/>
</dbReference>
<dbReference type="SMART" id="SM00408">
    <property type="entry name" value="IGc2"/>
    <property type="match status" value="4"/>
</dbReference>
<keyword evidence="5" id="KW-0677">Repeat</keyword>
<dbReference type="InterPro" id="IPR013783">
    <property type="entry name" value="Ig-like_fold"/>
</dbReference>
<feature type="domain" description="Fibronectin type-III" evidence="14">
    <location>
        <begin position="835"/>
        <end position="931"/>
    </location>
</feature>
<dbReference type="PANTHER" id="PTHR13817">
    <property type="entry name" value="TITIN"/>
    <property type="match status" value="1"/>
</dbReference>
<accession>A0A8K0CF55</accession>
<keyword evidence="4" id="KW-0732">Signal</keyword>
<feature type="domain" description="Ig-like" evidence="13">
    <location>
        <begin position="224"/>
        <end position="313"/>
    </location>
</feature>
<protein>
    <recommendedName>
        <fullName evidence="17">Neogenin</fullName>
    </recommendedName>
</protein>
<feature type="region of interest" description="Disordered" evidence="11">
    <location>
        <begin position="1220"/>
        <end position="1260"/>
    </location>
</feature>
<dbReference type="PRINTS" id="PR00014">
    <property type="entry name" value="FNTYPEIII"/>
</dbReference>
<comment type="subcellular location">
    <subcellularLocation>
        <location evidence="1">Membrane</location>
        <topology evidence="1">Single-pass type I membrane protein</topology>
    </subcellularLocation>
</comment>
<dbReference type="FunFam" id="2.60.40.10:FF:000008">
    <property type="entry name" value="roundabout homolog 2 isoform X2"/>
    <property type="match status" value="1"/>
</dbReference>